<evidence type="ECO:0000256" key="1">
    <source>
        <dbReference type="ARBA" id="ARBA00004651"/>
    </source>
</evidence>
<dbReference type="Gene3D" id="1.10.3720.10">
    <property type="entry name" value="MetI-like"/>
    <property type="match status" value="1"/>
</dbReference>
<name>A0ABN8K772_9HYPH</name>
<evidence type="ECO:0000256" key="4">
    <source>
        <dbReference type="ARBA" id="ARBA00022692"/>
    </source>
</evidence>
<comment type="subcellular location">
    <subcellularLocation>
        <location evidence="1 7">Cell membrane</location>
        <topology evidence="1 7">Multi-pass membrane protein</topology>
    </subcellularLocation>
</comment>
<feature type="transmembrane region" description="Helical" evidence="7">
    <location>
        <begin position="179"/>
        <end position="201"/>
    </location>
</feature>
<feature type="domain" description="ABC transmembrane type-1" evidence="8">
    <location>
        <begin position="95"/>
        <end position="307"/>
    </location>
</feature>
<accession>A0ABN8K772</accession>
<dbReference type="Proteomes" id="UP001153050">
    <property type="component" value="Unassembled WGS sequence"/>
</dbReference>
<comment type="similarity">
    <text evidence="7">Belongs to the binding-protein-dependent transport system permease family.</text>
</comment>
<evidence type="ECO:0000313" key="9">
    <source>
        <dbReference type="EMBL" id="CAH2406139.1"/>
    </source>
</evidence>
<keyword evidence="4 7" id="KW-0812">Transmembrane</keyword>
<dbReference type="CDD" id="cd06261">
    <property type="entry name" value="TM_PBP2"/>
    <property type="match status" value="1"/>
</dbReference>
<dbReference type="PROSITE" id="PS50928">
    <property type="entry name" value="ABC_TM1"/>
    <property type="match status" value="1"/>
</dbReference>
<dbReference type="InterPro" id="IPR045621">
    <property type="entry name" value="BPD_transp_1_N"/>
</dbReference>
<evidence type="ECO:0000313" key="10">
    <source>
        <dbReference type="Proteomes" id="UP001153050"/>
    </source>
</evidence>
<keyword evidence="3" id="KW-1003">Cell membrane</keyword>
<proteinExistence type="inferred from homology"/>
<dbReference type="InterPro" id="IPR000515">
    <property type="entry name" value="MetI-like"/>
</dbReference>
<evidence type="ECO:0000256" key="2">
    <source>
        <dbReference type="ARBA" id="ARBA00022448"/>
    </source>
</evidence>
<dbReference type="EMBL" id="CAKXZT010000148">
    <property type="protein sequence ID" value="CAH2406139.1"/>
    <property type="molecule type" value="Genomic_DNA"/>
</dbReference>
<dbReference type="InterPro" id="IPR035906">
    <property type="entry name" value="MetI-like_sf"/>
</dbReference>
<keyword evidence="10" id="KW-1185">Reference proteome</keyword>
<dbReference type="PANTHER" id="PTHR43163:SF6">
    <property type="entry name" value="DIPEPTIDE TRANSPORT SYSTEM PERMEASE PROTEIN DPPB-RELATED"/>
    <property type="match status" value="1"/>
</dbReference>
<evidence type="ECO:0000256" key="3">
    <source>
        <dbReference type="ARBA" id="ARBA00022475"/>
    </source>
</evidence>
<evidence type="ECO:0000259" key="8">
    <source>
        <dbReference type="PROSITE" id="PS50928"/>
    </source>
</evidence>
<feature type="transmembrane region" description="Helical" evidence="7">
    <location>
        <begin position="131"/>
        <end position="159"/>
    </location>
</feature>
<keyword evidence="5 7" id="KW-1133">Transmembrane helix</keyword>
<sequence length="317" mass="34864">MIALLVRRTLFLIPVLLGGSAIVFFLIHSAPGDPIDALMGMYASPEAREALRIKYGLNDPLLAQYFRWLGLVLQGDWGMSIQQRVPVLPLVLEKFWITILLTSAASLFAAIVGISAGIISAVKQNSWIDHLILILSVFALSMPPYWLGLIAIFVFSVQLGWLPTGGLYSFSGQMELFDVLKHLIMPAIVAGLTPAAIIARVTRAAMLEVLKLDFMTALRAKGLRERTIVLGHAFRNALPTVVSMTGLQIGYLILGAALFVEIIFSWPGLGLEIYKSVVGRDMPMMLGLVLFSTFIFVVLNLAVDIIYRVINPRVREA</sequence>
<dbReference type="SUPFAM" id="SSF161098">
    <property type="entry name" value="MetI-like"/>
    <property type="match status" value="1"/>
</dbReference>
<dbReference type="Pfam" id="PF19300">
    <property type="entry name" value="BPD_transp_1_N"/>
    <property type="match status" value="1"/>
</dbReference>
<feature type="transmembrane region" description="Helical" evidence="7">
    <location>
        <begin position="241"/>
        <end position="264"/>
    </location>
</feature>
<reference evidence="9 10" key="1">
    <citation type="submission" date="2022-03" db="EMBL/GenBank/DDBJ databases">
        <authorList>
            <person name="Brunel B."/>
        </authorList>
    </citation>
    <scope>NUCLEOTIDE SEQUENCE [LARGE SCALE GENOMIC DNA]</scope>
    <source>
        <strain evidence="9">STM5069sample</strain>
    </source>
</reference>
<keyword evidence="2 7" id="KW-0813">Transport</keyword>
<feature type="transmembrane region" description="Helical" evidence="7">
    <location>
        <begin position="284"/>
        <end position="307"/>
    </location>
</feature>
<gene>
    <name evidence="9" type="primary">gsiC</name>
    <name evidence="9" type="ORF">MES5069_510059</name>
</gene>
<feature type="transmembrane region" description="Helical" evidence="7">
    <location>
        <begin position="95"/>
        <end position="119"/>
    </location>
</feature>
<evidence type="ECO:0000256" key="7">
    <source>
        <dbReference type="RuleBase" id="RU363032"/>
    </source>
</evidence>
<evidence type="ECO:0000256" key="6">
    <source>
        <dbReference type="ARBA" id="ARBA00023136"/>
    </source>
</evidence>
<evidence type="ECO:0000256" key="5">
    <source>
        <dbReference type="ARBA" id="ARBA00022989"/>
    </source>
</evidence>
<comment type="caution">
    <text evidence="9">The sequence shown here is derived from an EMBL/GenBank/DDBJ whole genome shotgun (WGS) entry which is preliminary data.</text>
</comment>
<dbReference type="PANTHER" id="PTHR43163">
    <property type="entry name" value="DIPEPTIDE TRANSPORT SYSTEM PERMEASE PROTEIN DPPB-RELATED"/>
    <property type="match status" value="1"/>
</dbReference>
<organism evidence="9 10">
    <name type="scientific">Mesorhizobium escarrei</name>
    <dbReference type="NCBI Taxonomy" id="666018"/>
    <lineage>
        <taxon>Bacteria</taxon>
        <taxon>Pseudomonadati</taxon>
        <taxon>Pseudomonadota</taxon>
        <taxon>Alphaproteobacteria</taxon>
        <taxon>Hyphomicrobiales</taxon>
        <taxon>Phyllobacteriaceae</taxon>
        <taxon>Mesorhizobium</taxon>
    </lineage>
</organism>
<keyword evidence="6 7" id="KW-0472">Membrane</keyword>
<protein>
    <submittedName>
        <fullName evidence="9">Glutathione ABC transporter membrane subunit GsiC</fullName>
    </submittedName>
</protein>
<dbReference type="Pfam" id="PF00528">
    <property type="entry name" value="BPD_transp_1"/>
    <property type="match status" value="1"/>
</dbReference>
<dbReference type="RefSeq" id="WP_254020700.1">
    <property type="nucleotide sequence ID" value="NZ_CAKXZT010000148.1"/>
</dbReference>